<evidence type="ECO:0000313" key="5">
    <source>
        <dbReference type="Proteomes" id="UP000192790"/>
    </source>
</evidence>
<evidence type="ECO:0000259" key="3">
    <source>
        <dbReference type="Pfam" id="PF00188"/>
    </source>
</evidence>
<dbReference type="PANTHER" id="PTHR31157:SF1">
    <property type="entry name" value="SCP DOMAIN-CONTAINING PROTEIN"/>
    <property type="match status" value="1"/>
</dbReference>
<keyword evidence="2" id="KW-0732">Signal</keyword>
<protein>
    <submittedName>
        <fullName evidence="4">Uncharacterized conserved protein YkwD, contains CAP (CSP/antigen 5/PR1) domain</fullName>
    </submittedName>
</protein>
<evidence type="ECO:0000256" key="2">
    <source>
        <dbReference type="SAM" id="SignalP"/>
    </source>
</evidence>
<dbReference type="STRING" id="1122930.SAMN02745168_1437"/>
<dbReference type="AlphaFoldDB" id="A0A1W2A3F4"/>
<reference evidence="4 5" key="1">
    <citation type="submission" date="2017-04" db="EMBL/GenBank/DDBJ databases">
        <authorList>
            <person name="Afonso C.L."/>
            <person name="Miller P.J."/>
            <person name="Scott M.A."/>
            <person name="Spackman E."/>
            <person name="Goraichik I."/>
            <person name="Dimitrov K.M."/>
            <person name="Suarez D.L."/>
            <person name="Swayne D.E."/>
        </authorList>
    </citation>
    <scope>NUCLEOTIDE SEQUENCE [LARGE SCALE GENOMIC DNA]</scope>
    <source>
        <strain evidence="4 5">DSM 12816</strain>
    </source>
</reference>
<dbReference type="CDD" id="cd05379">
    <property type="entry name" value="CAP_bacterial"/>
    <property type="match status" value="1"/>
</dbReference>
<dbReference type="Proteomes" id="UP000192790">
    <property type="component" value="Unassembled WGS sequence"/>
</dbReference>
<name>A0A1W2A3F4_9FIRM</name>
<gene>
    <name evidence="4" type="ORF">SAMN02745168_1437</name>
</gene>
<feature type="chain" id="PRO_5013252568" evidence="2">
    <location>
        <begin position="29"/>
        <end position="215"/>
    </location>
</feature>
<feature type="region of interest" description="Disordered" evidence="1">
    <location>
        <begin position="50"/>
        <end position="84"/>
    </location>
</feature>
<dbReference type="SUPFAM" id="SSF55797">
    <property type="entry name" value="PR-1-like"/>
    <property type="match status" value="1"/>
</dbReference>
<dbReference type="Pfam" id="PF00188">
    <property type="entry name" value="CAP"/>
    <property type="match status" value="1"/>
</dbReference>
<sequence length="215" mass="23632">MLKNRISKFAALLLAVSMTVVLATPAAAAEEAPLKTSFYSVWTSLQSRTGTLPAEETAPENSENTSIQETMATPEVTQSQEDTSAKTISEFKSEVVRLVNEERKNAGLNTLTTMDILAEMADVRAKESAGSFSHTRPDGTRCFTIFAQYSLTYRSAGENLAFGFSTPEAVVEAWMNSPSHKANILSEKYTYIGIGYYLKDNGKIYCSQLFYTPQS</sequence>
<proteinExistence type="predicted"/>
<dbReference type="RefSeq" id="WP_159448036.1">
    <property type="nucleotide sequence ID" value="NZ_FWXW01000003.1"/>
</dbReference>
<dbReference type="InterPro" id="IPR035940">
    <property type="entry name" value="CAP_sf"/>
</dbReference>
<accession>A0A1W2A3F4</accession>
<feature type="signal peptide" evidence="2">
    <location>
        <begin position="1"/>
        <end position="28"/>
    </location>
</feature>
<dbReference type="PANTHER" id="PTHR31157">
    <property type="entry name" value="SCP DOMAIN-CONTAINING PROTEIN"/>
    <property type="match status" value="1"/>
</dbReference>
<dbReference type="InterPro" id="IPR014044">
    <property type="entry name" value="CAP_dom"/>
</dbReference>
<dbReference type="Gene3D" id="3.40.33.10">
    <property type="entry name" value="CAP"/>
    <property type="match status" value="1"/>
</dbReference>
<dbReference type="OrthoDB" id="9783944at2"/>
<dbReference type="EMBL" id="FWXW01000003">
    <property type="protein sequence ID" value="SMC55190.1"/>
    <property type="molecule type" value="Genomic_DNA"/>
</dbReference>
<feature type="domain" description="SCP" evidence="3">
    <location>
        <begin position="96"/>
        <end position="209"/>
    </location>
</feature>
<keyword evidence="5" id="KW-1185">Reference proteome</keyword>
<feature type="compositionally biased region" description="Polar residues" evidence="1">
    <location>
        <begin position="59"/>
        <end position="84"/>
    </location>
</feature>
<evidence type="ECO:0000256" key="1">
    <source>
        <dbReference type="SAM" id="MobiDB-lite"/>
    </source>
</evidence>
<organism evidence="4 5">
    <name type="scientific">Papillibacter cinnamivorans DSM 12816</name>
    <dbReference type="NCBI Taxonomy" id="1122930"/>
    <lineage>
        <taxon>Bacteria</taxon>
        <taxon>Bacillati</taxon>
        <taxon>Bacillota</taxon>
        <taxon>Clostridia</taxon>
        <taxon>Eubacteriales</taxon>
        <taxon>Oscillospiraceae</taxon>
        <taxon>Papillibacter</taxon>
    </lineage>
</organism>
<evidence type="ECO:0000313" key="4">
    <source>
        <dbReference type="EMBL" id="SMC55190.1"/>
    </source>
</evidence>